<feature type="domain" description="HTH gntR-type" evidence="4">
    <location>
        <begin position="8"/>
        <end position="75"/>
    </location>
</feature>
<keyword evidence="6" id="KW-1185">Reference proteome</keyword>
<dbReference type="GO" id="GO:0003677">
    <property type="term" value="F:DNA binding"/>
    <property type="evidence" value="ECO:0007669"/>
    <property type="project" value="UniProtKB-KW"/>
</dbReference>
<keyword evidence="1" id="KW-0805">Transcription regulation</keyword>
<evidence type="ECO:0000313" key="6">
    <source>
        <dbReference type="Proteomes" id="UP000294894"/>
    </source>
</evidence>
<evidence type="ECO:0000256" key="3">
    <source>
        <dbReference type="ARBA" id="ARBA00023163"/>
    </source>
</evidence>
<evidence type="ECO:0000256" key="2">
    <source>
        <dbReference type="ARBA" id="ARBA00023125"/>
    </source>
</evidence>
<dbReference type="InterPro" id="IPR011711">
    <property type="entry name" value="GntR_C"/>
</dbReference>
<reference evidence="5 6" key="1">
    <citation type="submission" date="2019-03" db="EMBL/GenBank/DDBJ databases">
        <title>Three New Species of Nocardioides, Nocardioides euryhalodurans sp. nov., Nocardioides seonyuensis sp. nov. and Nocardioides eburneoflavus sp. nov., Iolated from Soil.</title>
        <authorList>
            <person name="Roh S.G."/>
            <person name="Lee C."/>
            <person name="Kim M.-K."/>
            <person name="Kim S.B."/>
        </authorList>
    </citation>
    <scope>NUCLEOTIDE SEQUENCE [LARGE SCALE GENOMIC DNA]</scope>
    <source>
        <strain evidence="5 6">MMS17-SY117</strain>
    </source>
</reference>
<dbReference type="SMART" id="SM00345">
    <property type="entry name" value="HTH_GNTR"/>
    <property type="match status" value="1"/>
</dbReference>
<dbReference type="SMART" id="SM00895">
    <property type="entry name" value="FCD"/>
    <property type="match status" value="1"/>
</dbReference>
<evidence type="ECO:0000256" key="1">
    <source>
        <dbReference type="ARBA" id="ARBA00023015"/>
    </source>
</evidence>
<protein>
    <submittedName>
        <fullName evidence="5">GntR family transcriptional regulator</fullName>
    </submittedName>
</protein>
<proteinExistence type="predicted"/>
<organism evidence="5 6">
    <name type="scientific">Nocardioides euryhalodurans</name>
    <dbReference type="NCBI Taxonomy" id="2518370"/>
    <lineage>
        <taxon>Bacteria</taxon>
        <taxon>Bacillati</taxon>
        <taxon>Actinomycetota</taxon>
        <taxon>Actinomycetes</taxon>
        <taxon>Propionibacteriales</taxon>
        <taxon>Nocardioidaceae</taxon>
        <taxon>Nocardioides</taxon>
    </lineage>
</organism>
<dbReference type="OrthoDB" id="8680240at2"/>
<evidence type="ECO:0000313" key="5">
    <source>
        <dbReference type="EMBL" id="QBR93136.1"/>
    </source>
</evidence>
<dbReference type="Gene3D" id="1.20.120.530">
    <property type="entry name" value="GntR ligand-binding domain-like"/>
    <property type="match status" value="1"/>
</dbReference>
<dbReference type="InterPro" id="IPR008920">
    <property type="entry name" value="TF_FadR/GntR_C"/>
</dbReference>
<dbReference type="GO" id="GO:0003700">
    <property type="term" value="F:DNA-binding transcription factor activity"/>
    <property type="evidence" value="ECO:0007669"/>
    <property type="project" value="InterPro"/>
</dbReference>
<dbReference type="Gene3D" id="1.10.10.10">
    <property type="entry name" value="Winged helix-like DNA-binding domain superfamily/Winged helix DNA-binding domain"/>
    <property type="match status" value="1"/>
</dbReference>
<dbReference type="InterPro" id="IPR036390">
    <property type="entry name" value="WH_DNA-bd_sf"/>
</dbReference>
<dbReference type="Pfam" id="PF00392">
    <property type="entry name" value="GntR"/>
    <property type="match status" value="1"/>
</dbReference>
<dbReference type="PANTHER" id="PTHR43537:SF20">
    <property type="entry name" value="HTH-TYPE TRANSCRIPTIONAL REPRESSOR GLAR"/>
    <property type="match status" value="1"/>
</dbReference>
<gene>
    <name evidence="5" type="ORF">EXE57_13295</name>
</gene>
<name>A0A4P7GLZ3_9ACTN</name>
<dbReference type="Pfam" id="PF07729">
    <property type="entry name" value="FCD"/>
    <property type="match status" value="1"/>
</dbReference>
<dbReference type="KEGG" id="noy:EXE57_13295"/>
<evidence type="ECO:0000259" key="4">
    <source>
        <dbReference type="PROSITE" id="PS50949"/>
    </source>
</evidence>
<dbReference type="SUPFAM" id="SSF48008">
    <property type="entry name" value="GntR ligand-binding domain-like"/>
    <property type="match status" value="1"/>
</dbReference>
<dbReference type="InterPro" id="IPR036388">
    <property type="entry name" value="WH-like_DNA-bd_sf"/>
</dbReference>
<sequence length="224" mass="25267">MARRGDSDSLALEVYEQLRADILEQQVQPGERLKQLEIGRRLGVSAGVMREALGLLSTQGLVRLERNRGYCVTPLSEQSFAEVVEARGLVEGITLRLSVSRGDLDWESDVVAAHHRLAREPRQSAEQPDRRNPEWARAHSAFHRALLQACGNSLMLEVCERFWDSAELHRLWVADPEESERDVAGEHRALLDAALDRDAVRAERLLEEHMAMPEGFSWVGRTLG</sequence>
<dbReference type="Proteomes" id="UP000294894">
    <property type="component" value="Chromosome"/>
</dbReference>
<dbReference type="AlphaFoldDB" id="A0A4P7GLZ3"/>
<keyword evidence="2" id="KW-0238">DNA-binding</keyword>
<keyword evidence="3" id="KW-0804">Transcription</keyword>
<accession>A0A4P7GLZ3</accession>
<dbReference type="PROSITE" id="PS50949">
    <property type="entry name" value="HTH_GNTR"/>
    <property type="match status" value="1"/>
</dbReference>
<dbReference type="RefSeq" id="WP_135078255.1">
    <property type="nucleotide sequence ID" value="NZ_CP038267.1"/>
</dbReference>
<dbReference type="EMBL" id="CP038267">
    <property type="protein sequence ID" value="QBR93136.1"/>
    <property type="molecule type" value="Genomic_DNA"/>
</dbReference>
<dbReference type="SUPFAM" id="SSF46785">
    <property type="entry name" value="Winged helix' DNA-binding domain"/>
    <property type="match status" value="1"/>
</dbReference>
<dbReference type="InterPro" id="IPR000524">
    <property type="entry name" value="Tscrpt_reg_HTH_GntR"/>
</dbReference>
<dbReference type="PANTHER" id="PTHR43537">
    <property type="entry name" value="TRANSCRIPTIONAL REGULATOR, GNTR FAMILY"/>
    <property type="match status" value="1"/>
</dbReference>